<keyword evidence="12" id="KW-0963">Cytoplasm</keyword>
<comment type="subcellular location">
    <subcellularLocation>
        <location evidence="12">Cytoplasm</location>
    </subcellularLocation>
</comment>
<gene>
    <name evidence="14" type="primary">acpP_3</name>
    <name evidence="12" type="synonym">acpP</name>
    <name evidence="14" type="ORF">PS691_04566</name>
</gene>
<feature type="modified residue" description="O-(pantetheine 4'-phosphoryl)serine" evidence="12">
    <location>
        <position position="45"/>
    </location>
</feature>
<dbReference type="InterPro" id="IPR009081">
    <property type="entry name" value="PP-bd_ACP"/>
</dbReference>
<dbReference type="InterPro" id="IPR003231">
    <property type="entry name" value="ACP"/>
</dbReference>
<dbReference type="AlphaFoldDB" id="A0A5E7EJY0"/>
<comment type="pathway">
    <text evidence="1 12">Lipid metabolism; fatty acid biosynthesis.</text>
</comment>
<evidence type="ECO:0000256" key="10">
    <source>
        <dbReference type="ARBA" id="ARBA00023098"/>
    </source>
</evidence>
<dbReference type="HAMAP" id="MF_01217">
    <property type="entry name" value="Acyl_carrier"/>
    <property type="match status" value="1"/>
</dbReference>
<evidence type="ECO:0000256" key="12">
    <source>
        <dbReference type="HAMAP-Rule" id="MF_01217"/>
    </source>
</evidence>
<keyword evidence="4 12" id="KW-0596">Phosphopantetheine</keyword>
<dbReference type="GO" id="GO:0005737">
    <property type="term" value="C:cytoplasm"/>
    <property type="evidence" value="ECO:0007669"/>
    <property type="project" value="UniProtKB-SubCell"/>
</dbReference>
<dbReference type="Pfam" id="PF00550">
    <property type="entry name" value="PP-binding"/>
    <property type="match status" value="1"/>
</dbReference>
<evidence type="ECO:0000256" key="2">
    <source>
        <dbReference type="ARBA" id="ARBA00010930"/>
    </source>
</evidence>
<dbReference type="PANTHER" id="PTHR20863:SF28">
    <property type="entry name" value="ACYL CARRIER PROTEIN, MITOCHONDRIAL"/>
    <property type="match status" value="1"/>
</dbReference>
<keyword evidence="3" id="KW-0813">Transport</keyword>
<keyword evidence="8" id="KW-0809">Transit peptide</keyword>
<proteinExistence type="inferred from homology"/>
<dbReference type="FunFam" id="1.10.1200.10:FF:000003">
    <property type="entry name" value="Acyl carrier protein"/>
    <property type="match status" value="1"/>
</dbReference>
<evidence type="ECO:0000256" key="6">
    <source>
        <dbReference type="ARBA" id="ARBA00022553"/>
    </source>
</evidence>
<dbReference type="PANTHER" id="PTHR20863">
    <property type="entry name" value="ACYL CARRIER PROTEIN"/>
    <property type="match status" value="1"/>
</dbReference>
<dbReference type="PROSITE" id="PS50075">
    <property type="entry name" value="CARRIER"/>
    <property type="match status" value="1"/>
</dbReference>
<evidence type="ECO:0000256" key="5">
    <source>
        <dbReference type="ARBA" id="ARBA00022516"/>
    </source>
</evidence>
<accession>A0A5E7EJY0</accession>
<evidence type="ECO:0000256" key="8">
    <source>
        <dbReference type="ARBA" id="ARBA00022946"/>
    </source>
</evidence>
<evidence type="ECO:0000313" key="14">
    <source>
        <dbReference type="EMBL" id="VVO26093.1"/>
    </source>
</evidence>
<evidence type="ECO:0000256" key="11">
    <source>
        <dbReference type="ARBA" id="ARBA00023160"/>
    </source>
</evidence>
<keyword evidence="10 12" id="KW-0443">Lipid metabolism</keyword>
<sequence>MSGRGLMTRELIQKRVITVLGSHDKIPPEKLTLDSHFANDLGLNSLDVVEVMLAMEDEFGFEISDADAERLMCPSDIVQYIYDKEDIF</sequence>
<keyword evidence="6 12" id="KW-0597">Phosphoprotein</keyword>
<comment type="function">
    <text evidence="12">Carrier of the growing fatty acid chain in fatty acid biosynthesis.</text>
</comment>
<feature type="domain" description="Carrier" evidence="13">
    <location>
        <begin position="7"/>
        <end position="85"/>
    </location>
</feature>
<organism evidence="14 15">
    <name type="scientific">Pseudomonas fluorescens</name>
    <dbReference type="NCBI Taxonomy" id="294"/>
    <lineage>
        <taxon>Bacteria</taxon>
        <taxon>Pseudomonadati</taxon>
        <taxon>Pseudomonadota</taxon>
        <taxon>Gammaproteobacteria</taxon>
        <taxon>Pseudomonadales</taxon>
        <taxon>Pseudomonadaceae</taxon>
        <taxon>Pseudomonas</taxon>
    </lineage>
</organism>
<comment type="PTM">
    <text evidence="12">4'-phosphopantetheine is transferred from CoA to a specific serine of apo-ACP by AcpS. This modification is essential for activity because fatty acids are bound in thioester linkage to the sulfhydryl of the prosthetic group.</text>
</comment>
<dbReference type="Gene3D" id="1.10.1200.10">
    <property type="entry name" value="ACP-like"/>
    <property type="match status" value="1"/>
</dbReference>
<name>A0A5E7EJY0_PSEFL</name>
<protein>
    <recommendedName>
        <fullName evidence="12">Acyl carrier protein</fullName>
        <shortName evidence="12">ACP</shortName>
    </recommendedName>
</protein>
<keyword evidence="11 12" id="KW-0275">Fatty acid biosynthesis</keyword>
<reference evidence="14 15" key="1">
    <citation type="submission" date="2019-09" db="EMBL/GenBank/DDBJ databases">
        <authorList>
            <person name="Chandra G."/>
            <person name="Truman W A."/>
        </authorList>
    </citation>
    <scope>NUCLEOTIDE SEQUENCE [LARGE SCALE GENOMIC DNA]</scope>
    <source>
        <strain evidence="14">PS691</strain>
    </source>
</reference>
<keyword evidence="5 12" id="KW-0444">Lipid biosynthesis</keyword>
<comment type="similarity">
    <text evidence="2 12">Belongs to the acyl carrier protein (ACP) family.</text>
</comment>
<evidence type="ECO:0000256" key="1">
    <source>
        <dbReference type="ARBA" id="ARBA00005194"/>
    </source>
</evidence>
<evidence type="ECO:0000256" key="7">
    <source>
        <dbReference type="ARBA" id="ARBA00022832"/>
    </source>
</evidence>
<dbReference type="InterPro" id="IPR036736">
    <property type="entry name" value="ACP-like_sf"/>
</dbReference>
<keyword evidence="7 12" id="KW-0276">Fatty acid metabolism</keyword>
<evidence type="ECO:0000256" key="9">
    <source>
        <dbReference type="ARBA" id="ARBA00022982"/>
    </source>
</evidence>
<evidence type="ECO:0000259" key="13">
    <source>
        <dbReference type="PROSITE" id="PS50075"/>
    </source>
</evidence>
<evidence type="ECO:0000313" key="15">
    <source>
        <dbReference type="Proteomes" id="UP000337909"/>
    </source>
</evidence>
<evidence type="ECO:0000256" key="4">
    <source>
        <dbReference type="ARBA" id="ARBA00022450"/>
    </source>
</evidence>
<dbReference type="EMBL" id="CABVHQ010000059">
    <property type="protein sequence ID" value="VVO26093.1"/>
    <property type="molecule type" value="Genomic_DNA"/>
</dbReference>
<dbReference type="GO" id="GO:0000035">
    <property type="term" value="F:acyl binding"/>
    <property type="evidence" value="ECO:0007669"/>
    <property type="project" value="TreeGrafter"/>
</dbReference>
<dbReference type="UniPathway" id="UPA00094"/>
<dbReference type="Proteomes" id="UP000337909">
    <property type="component" value="Unassembled WGS sequence"/>
</dbReference>
<dbReference type="GO" id="GO:0000036">
    <property type="term" value="F:acyl carrier activity"/>
    <property type="evidence" value="ECO:0007669"/>
    <property type="project" value="UniProtKB-UniRule"/>
</dbReference>
<dbReference type="SUPFAM" id="SSF47336">
    <property type="entry name" value="ACP-like"/>
    <property type="match status" value="1"/>
</dbReference>
<keyword evidence="9" id="KW-0249">Electron transport</keyword>
<evidence type="ECO:0000256" key="3">
    <source>
        <dbReference type="ARBA" id="ARBA00022448"/>
    </source>
</evidence>